<sequence length="159" mass="17928">MDVYGRERYGGYGGLATPGCAPPVPYGMSQVNIEGNECGRPLPPQPTVKVYCRANPNYAMTIRNGAGRCWRRRTPRTSALDFFFLEHAEELRVIVLIDRKEFGYMPIPRLELAQLFYTRAWEQGRNCQARLTQRNKDPIPLAPAKTHMLDCSATSCSTA</sequence>
<dbReference type="AlphaFoldDB" id="A0A3L6T5A6"/>
<organism evidence="1 2">
    <name type="scientific">Panicum miliaceum</name>
    <name type="common">Proso millet</name>
    <name type="synonym">Broomcorn millet</name>
    <dbReference type="NCBI Taxonomy" id="4540"/>
    <lineage>
        <taxon>Eukaryota</taxon>
        <taxon>Viridiplantae</taxon>
        <taxon>Streptophyta</taxon>
        <taxon>Embryophyta</taxon>
        <taxon>Tracheophyta</taxon>
        <taxon>Spermatophyta</taxon>
        <taxon>Magnoliopsida</taxon>
        <taxon>Liliopsida</taxon>
        <taxon>Poales</taxon>
        <taxon>Poaceae</taxon>
        <taxon>PACMAD clade</taxon>
        <taxon>Panicoideae</taxon>
        <taxon>Panicodae</taxon>
        <taxon>Paniceae</taxon>
        <taxon>Panicinae</taxon>
        <taxon>Panicum</taxon>
        <taxon>Panicum sect. Panicum</taxon>
    </lineage>
</organism>
<comment type="caution">
    <text evidence="1">The sequence shown here is derived from an EMBL/GenBank/DDBJ whole genome shotgun (WGS) entry which is preliminary data.</text>
</comment>
<reference evidence="2" key="1">
    <citation type="journal article" date="2019" name="Nat. Commun.">
        <title>The genome of broomcorn millet.</title>
        <authorList>
            <person name="Zou C."/>
            <person name="Miki D."/>
            <person name="Li D."/>
            <person name="Tang Q."/>
            <person name="Xiao L."/>
            <person name="Rajput S."/>
            <person name="Deng P."/>
            <person name="Jia W."/>
            <person name="Huang R."/>
            <person name="Zhang M."/>
            <person name="Sun Y."/>
            <person name="Hu J."/>
            <person name="Fu X."/>
            <person name="Schnable P.S."/>
            <person name="Li F."/>
            <person name="Zhang H."/>
            <person name="Feng B."/>
            <person name="Zhu X."/>
            <person name="Liu R."/>
            <person name="Schnable J.C."/>
            <person name="Zhu J.-K."/>
            <person name="Zhang H."/>
        </authorList>
    </citation>
    <scope>NUCLEOTIDE SEQUENCE [LARGE SCALE GENOMIC DNA]</scope>
</reference>
<accession>A0A3L6T5A6</accession>
<keyword evidence="2" id="KW-1185">Reference proteome</keyword>
<evidence type="ECO:0000313" key="2">
    <source>
        <dbReference type="Proteomes" id="UP000275267"/>
    </source>
</evidence>
<dbReference type="EMBL" id="PQIB02000002">
    <property type="protein sequence ID" value="RLN33451.1"/>
    <property type="molecule type" value="Genomic_DNA"/>
</dbReference>
<name>A0A3L6T5A6_PANMI</name>
<protein>
    <submittedName>
        <fullName evidence="1">Uncharacterized protein</fullName>
    </submittedName>
</protein>
<proteinExistence type="predicted"/>
<gene>
    <name evidence="1" type="ORF">C2845_PM03G16590</name>
</gene>
<dbReference type="Proteomes" id="UP000275267">
    <property type="component" value="Unassembled WGS sequence"/>
</dbReference>
<evidence type="ECO:0000313" key="1">
    <source>
        <dbReference type="EMBL" id="RLN33451.1"/>
    </source>
</evidence>